<evidence type="ECO:0000313" key="2">
    <source>
        <dbReference type="Proteomes" id="UP000467841"/>
    </source>
</evidence>
<name>A0A6D2KEF7_9BRAS</name>
<evidence type="ECO:0000313" key="1">
    <source>
        <dbReference type="EMBL" id="CAA7055405.1"/>
    </source>
</evidence>
<proteinExistence type="predicted"/>
<protein>
    <submittedName>
        <fullName evidence="1">Uncharacterized protein</fullName>
    </submittedName>
</protein>
<reference evidence="1" key="1">
    <citation type="submission" date="2020-01" db="EMBL/GenBank/DDBJ databases">
        <authorList>
            <person name="Mishra B."/>
        </authorList>
    </citation>
    <scope>NUCLEOTIDE SEQUENCE [LARGE SCALE GENOMIC DNA]</scope>
</reference>
<accession>A0A6D2KEF7</accession>
<dbReference type="Proteomes" id="UP000467841">
    <property type="component" value="Unassembled WGS sequence"/>
</dbReference>
<keyword evidence="2" id="KW-1185">Reference proteome</keyword>
<sequence>MQGFGRNFCREVSVHSLNESAEMDSIACQVFDEMTLVRIRGIKKRKKKRWKASLEIHERFEKHSLSAEKEKTSHSCGEMGLALVEIREMSTRIYTTAKCSIDGCCGVLQRRKKEPTGSMTERVSSTTDTLINWWFMQSRLWYTRQF</sequence>
<dbReference type="EMBL" id="CACVBM020001607">
    <property type="protein sequence ID" value="CAA7055405.1"/>
    <property type="molecule type" value="Genomic_DNA"/>
</dbReference>
<organism evidence="1 2">
    <name type="scientific">Microthlaspi erraticum</name>
    <dbReference type="NCBI Taxonomy" id="1685480"/>
    <lineage>
        <taxon>Eukaryota</taxon>
        <taxon>Viridiplantae</taxon>
        <taxon>Streptophyta</taxon>
        <taxon>Embryophyta</taxon>
        <taxon>Tracheophyta</taxon>
        <taxon>Spermatophyta</taxon>
        <taxon>Magnoliopsida</taxon>
        <taxon>eudicotyledons</taxon>
        <taxon>Gunneridae</taxon>
        <taxon>Pentapetalae</taxon>
        <taxon>rosids</taxon>
        <taxon>malvids</taxon>
        <taxon>Brassicales</taxon>
        <taxon>Brassicaceae</taxon>
        <taxon>Coluteocarpeae</taxon>
        <taxon>Microthlaspi</taxon>
    </lineage>
</organism>
<comment type="caution">
    <text evidence="1">The sequence shown here is derived from an EMBL/GenBank/DDBJ whole genome shotgun (WGS) entry which is preliminary data.</text>
</comment>
<gene>
    <name evidence="1" type="ORF">MERR_LOCUS42641</name>
</gene>
<dbReference type="AlphaFoldDB" id="A0A6D2KEF7"/>